<dbReference type="EMBL" id="JAAOYO010000006">
    <property type="protein sequence ID" value="NII42679.1"/>
    <property type="molecule type" value="Genomic_DNA"/>
</dbReference>
<dbReference type="RefSeq" id="WP_166781660.1">
    <property type="nucleotide sequence ID" value="NZ_JAAOYO010000006.1"/>
</dbReference>
<proteinExistence type="predicted"/>
<keyword evidence="3" id="KW-1185">Reference proteome</keyword>
<organism evidence="2 3">
    <name type="scientific">Curtobacterium salicis</name>
    <dbReference type="NCBI Taxonomy" id="1779862"/>
    <lineage>
        <taxon>Bacteria</taxon>
        <taxon>Bacillati</taxon>
        <taxon>Actinomycetota</taxon>
        <taxon>Actinomycetes</taxon>
        <taxon>Micrococcales</taxon>
        <taxon>Microbacteriaceae</taxon>
        <taxon>Curtobacterium</taxon>
    </lineage>
</organism>
<feature type="transmembrane region" description="Helical" evidence="1">
    <location>
        <begin position="122"/>
        <end position="145"/>
    </location>
</feature>
<evidence type="ECO:0000256" key="1">
    <source>
        <dbReference type="SAM" id="Phobius"/>
    </source>
</evidence>
<keyword evidence="1" id="KW-1133">Transmembrane helix</keyword>
<sequence>MSLRSQVALVAIAVVGALALGAGQVLVLAPAAAPAAVVRAAVSGAEVSPFFLGLAAALFTSADLSSRQFALTLLQMNDRTLVFIAKTAVLAASGVLTAIAVVMLLVPLALSRADGVLHVSPLAWLALPALHLLFVLLGAGLGMLMRSPVSAVFVYLAVVWALPLVVAIAGIWAPSISVSVLQFAPVTLTAAVLESATQGTAVLRFVGLDTALIIAGLVSVRRWGIR</sequence>
<feature type="transmembrane region" description="Helical" evidence="1">
    <location>
        <begin position="87"/>
        <end position="110"/>
    </location>
</feature>
<reference evidence="2 3" key="1">
    <citation type="submission" date="2020-03" db="EMBL/GenBank/DDBJ databases">
        <title>Above-ground endophytic microbial communities from plants in different locations in the United States.</title>
        <authorList>
            <person name="Frank C."/>
        </authorList>
    </citation>
    <scope>NUCLEOTIDE SEQUENCE [LARGE SCALE GENOMIC DNA]</scope>
    <source>
        <strain evidence="2 3">WW7</strain>
    </source>
</reference>
<gene>
    <name evidence="2" type="ORF">E9228_003353</name>
</gene>
<protein>
    <recommendedName>
        <fullName evidence="4">ABC-2 family transporter protein</fullName>
    </recommendedName>
</protein>
<keyword evidence="1" id="KW-0472">Membrane</keyword>
<feature type="transmembrane region" description="Helical" evidence="1">
    <location>
        <begin position="152"/>
        <end position="173"/>
    </location>
</feature>
<accession>A0ABX0TFK4</accession>
<evidence type="ECO:0000313" key="3">
    <source>
        <dbReference type="Proteomes" id="UP001318300"/>
    </source>
</evidence>
<feature type="transmembrane region" description="Helical" evidence="1">
    <location>
        <begin position="201"/>
        <end position="220"/>
    </location>
</feature>
<name>A0ABX0TFK4_9MICO</name>
<keyword evidence="1" id="KW-0812">Transmembrane</keyword>
<comment type="caution">
    <text evidence="2">The sequence shown here is derived from an EMBL/GenBank/DDBJ whole genome shotgun (WGS) entry which is preliminary data.</text>
</comment>
<dbReference type="Proteomes" id="UP001318300">
    <property type="component" value="Unassembled WGS sequence"/>
</dbReference>
<evidence type="ECO:0000313" key="2">
    <source>
        <dbReference type="EMBL" id="NII42679.1"/>
    </source>
</evidence>
<evidence type="ECO:0008006" key="4">
    <source>
        <dbReference type="Google" id="ProtNLM"/>
    </source>
</evidence>